<evidence type="ECO:0000313" key="2">
    <source>
        <dbReference type="Proteomes" id="UP000501063"/>
    </source>
</evidence>
<accession>A0A6G6J7I9</accession>
<dbReference type="RefSeq" id="WP_128082580.1">
    <property type="nucleotide sequence ID" value="NZ_CP049141.1"/>
</dbReference>
<dbReference type="EMBL" id="CP049141">
    <property type="protein sequence ID" value="QIE91173.1"/>
    <property type="molecule type" value="Genomic_DNA"/>
</dbReference>
<sequence length="86" mass="10056">MFIRRLKPTDRTDSFLLAVRIAALKMLTERRGRMPYVVVRHGFEDVIAAGATKAELKRAIHSSHASNWKEAARRTREWHREIRSLD</sequence>
<keyword evidence="1" id="KW-0614">Plasmid</keyword>
<dbReference type="AlphaFoldDB" id="A0A6G6J7I9"/>
<reference evidence="1 2" key="1">
    <citation type="submission" date="2020-02" db="EMBL/GenBank/DDBJ databases">
        <title>Integrative conjugative elements (ICEs) and plasmids drive adaptation of Pseudomonas nitroreducens strain HBP1 to wastewater environment.</title>
        <authorList>
            <person name="Sentchilo V."/>
            <person name="Carraro N."/>
            <person name="Bertelli C."/>
            <person name="van der Meer J.R."/>
        </authorList>
    </citation>
    <scope>NUCLEOTIDE SEQUENCE [LARGE SCALE GENOMIC DNA]</scope>
    <source>
        <strain evidence="1 2">HBP1</strain>
        <plasmid evidence="2">ppnihbp1_2</plasmid>
    </source>
</reference>
<proteinExistence type="predicted"/>
<organism evidence="1 2">
    <name type="scientific">Pseudomonas nitroreducens</name>
    <dbReference type="NCBI Taxonomy" id="46680"/>
    <lineage>
        <taxon>Bacteria</taxon>
        <taxon>Pseudomonadati</taxon>
        <taxon>Pseudomonadota</taxon>
        <taxon>Gammaproteobacteria</taxon>
        <taxon>Pseudomonadales</taxon>
        <taxon>Pseudomonadaceae</taxon>
        <taxon>Pseudomonas</taxon>
    </lineage>
</organism>
<evidence type="ECO:0000313" key="1">
    <source>
        <dbReference type="EMBL" id="QIE91173.1"/>
    </source>
</evidence>
<protein>
    <submittedName>
        <fullName evidence="1">Uncharacterized protein</fullName>
    </submittedName>
</protein>
<gene>
    <name evidence="1" type="ORF">G5B91_32990</name>
</gene>
<geneLocation type="plasmid" evidence="2">
    <name>ppnihbp1_2</name>
</geneLocation>
<dbReference type="KEGG" id="pnt:G5B91_32990"/>
<dbReference type="Proteomes" id="UP000501063">
    <property type="component" value="Plasmid pPniHBP1_2"/>
</dbReference>
<name>A0A6G6J7I9_PSENT</name>